<keyword evidence="1" id="KW-1133">Transmembrane helix</keyword>
<keyword evidence="1" id="KW-0472">Membrane</keyword>
<keyword evidence="3" id="KW-1185">Reference proteome</keyword>
<name>A0ABR8T4E2_9BACL</name>
<dbReference type="RefSeq" id="WP_191802930.1">
    <property type="nucleotide sequence ID" value="NZ_JACSQL010000010.1"/>
</dbReference>
<organism evidence="2 3">
    <name type="scientific">Paenibacillus gallinarum</name>
    <dbReference type="NCBI Taxonomy" id="2762232"/>
    <lineage>
        <taxon>Bacteria</taxon>
        <taxon>Bacillati</taxon>
        <taxon>Bacillota</taxon>
        <taxon>Bacilli</taxon>
        <taxon>Bacillales</taxon>
        <taxon>Paenibacillaceae</taxon>
        <taxon>Paenibacillus</taxon>
    </lineage>
</organism>
<protein>
    <submittedName>
        <fullName evidence="2">Uncharacterized protein</fullName>
    </submittedName>
</protein>
<sequence length="63" mass="7222">MIIVIPLLILFLAMGIYFIVKSKKDSSNKGFYQWIGISLIVMTIFFVLLSSYQFIAPDEHIGH</sequence>
<dbReference type="Proteomes" id="UP000608071">
    <property type="component" value="Unassembled WGS sequence"/>
</dbReference>
<comment type="caution">
    <text evidence="2">The sequence shown here is derived from an EMBL/GenBank/DDBJ whole genome shotgun (WGS) entry which is preliminary data.</text>
</comment>
<evidence type="ECO:0000313" key="3">
    <source>
        <dbReference type="Proteomes" id="UP000608071"/>
    </source>
</evidence>
<accession>A0ABR8T4E2</accession>
<evidence type="ECO:0000313" key="2">
    <source>
        <dbReference type="EMBL" id="MBD7970154.1"/>
    </source>
</evidence>
<reference evidence="2 3" key="1">
    <citation type="submission" date="2020-08" db="EMBL/GenBank/DDBJ databases">
        <title>A Genomic Blueprint of the Chicken Gut Microbiome.</title>
        <authorList>
            <person name="Gilroy R."/>
            <person name="Ravi A."/>
            <person name="Getino M."/>
            <person name="Pursley I."/>
            <person name="Horton D.L."/>
            <person name="Alikhan N.-F."/>
            <person name="Baker D."/>
            <person name="Gharbi K."/>
            <person name="Hall N."/>
            <person name="Watson M."/>
            <person name="Adriaenssens E.M."/>
            <person name="Foster-Nyarko E."/>
            <person name="Jarju S."/>
            <person name="Secka A."/>
            <person name="Antonio M."/>
            <person name="Oren A."/>
            <person name="Chaudhuri R."/>
            <person name="La Ragione R.M."/>
            <person name="Hildebrand F."/>
            <person name="Pallen M.J."/>
        </authorList>
    </citation>
    <scope>NUCLEOTIDE SEQUENCE [LARGE SCALE GENOMIC DNA]</scope>
    <source>
        <strain evidence="2 3">Sa2BVA9</strain>
    </source>
</reference>
<evidence type="ECO:0000256" key="1">
    <source>
        <dbReference type="SAM" id="Phobius"/>
    </source>
</evidence>
<proteinExistence type="predicted"/>
<keyword evidence="1" id="KW-0812">Transmembrane</keyword>
<dbReference type="EMBL" id="JACSQL010000010">
    <property type="protein sequence ID" value="MBD7970154.1"/>
    <property type="molecule type" value="Genomic_DNA"/>
</dbReference>
<feature type="transmembrane region" description="Helical" evidence="1">
    <location>
        <begin position="31"/>
        <end position="55"/>
    </location>
</feature>
<gene>
    <name evidence="2" type="ORF">H9647_18995</name>
</gene>